<comment type="caution">
    <text evidence="3">The sequence shown here is derived from an EMBL/GenBank/DDBJ whole genome shotgun (WGS) entry which is preliminary data.</text>
</comment>
<dbReference type="Proteomes" id="UP001139450">
    <property type="component" value="Unassembled WGS sequence"/>
</dbReference>
<evidence type="ECO:0000259" key="2">
    <source>
        <dbReference type="Pfam" id="PF13648"/>
    </source>
</evidence>
<dbReference type="RefSeq" id="WP_245128718.1">
    <property type="nucleotide sequence ID" value="NZ_JALJEJ010000002.1"/>
</dbReference>
<name>A0A9X1X0P3_9SPHI</name>
<keyword evidence="1" id="KW-0732">Signal</keyword>
<dbReference type="AlphaFoldDB" id="A0A9X1X0P3"/>
<dbReference type="Pfam" id="PF13648">
    <property type="entry name" value="Lipocalin_4"/>
    <property type="match status" value="1"/>
</dbReference>
<evidence type="ECO:0000313" key="3">
    <source>
        <dbReference type="EMBL" id="MCJ8208883.1"/>
    </source>
</evidence>
<gene>
    <name evidence="3" type="ORF">MUY27_04130</name>
</gene>
<feature type="domain" description="Lipocalin-like" evidence="2">
    <location>
        <begin position="31"/>
        <end position="124"/>
    </location>
</feature>
<keyword evidence="4" id="KW-1185">Reference proteome</keyword>
<dbReference type="EMBL" id="JALJEJ010000002">
    <property type="protein sequence ID" value="MCJ8208883.1"/>
    <property type="molecule type" value="Genomic_DNA"/>
</dbReference>
<accession>A0A9X1X0P3</accession>
<sequence length="147" mass="17095">MKRIVYISLLLAATLVTACKKEKNNPEPASILGKWVMKSYRVRVFDANNILTVDSTHNVRNWEPVHYYKFESDGTGTEPFYGYPYVVIDHFNYSYNNNIIQYYYPPANDLVYSIKVTSLTSNTLDATSINNTQIGKYVFDRHFEKEL</sequence>
<protein>
    <submittedName>
        <fullName evidence="3">Lipocalin family protein</fullName>
    </submittedName>
</protein>
<dbReference type="PROSITE" id="PS51257">
    <property type="entry name" value="PROKAR_LIPOPROTEIN"/>
    <property type="match status" value="1"/>
</dbReference>
<feature type="chain" id="PRO_5040781244" evidence="1">
    <location>
        <begin position="19"/>
        <end position="147"/>
    </location>
</feature>
<dbReference type="InterPro" id="IPR024311">
    <property type="entry name" value="Lipocalin-like"/>
</dbReference>
<organism evidence="3 4">
    <name type="scientific">Mucilaginibacter straminoryzae</name>
    <dbReference type="NCBI Taxonomy" id="2932774"/>
    <lineage>
        <taxon>Bacteria</taxon>
        <taxon>Pseudomonadati</taxon>
        <taxon>Bacteroidota</taxon>
        <taxon>Sphingobacteriia</taxon>
        <taxon>Sphingobacteriales</taxon>
        <taxon>Sphingobacteriaceae</taxon>
        <taxon>Mucilaginibacter</taxon>
    </lineage>
</organism>
<evidence type="ECO:0000256" key="1">
    <source>
        <dbReference type="SAM" id="SignalP"/>
    </source>
</evidence>
<reference evidence="3" key="1">
    <citation type="submission" date="2022-04" db="EMBL/GenBank/DDBJ databases">
        <title>Mucilaginibacter sp. RS28 isolated from freshwater.</title>
        <authorList>
            <person name="Ko S.-R."/>
        </authorList>
    </citation>
    <scope>NUCLEOTIDE SEQUENCE</scope>
    <source>
        <strain evidence="3">RS28</strain>
    </source>
</reference>
<feature type="signal peptide" evidence="1">
    <location>
        <begin position="1"/>
        <end position="18"/>
    </location>
</feature>
<evidence type="ECO:0000313" key="4">
    <source>
        <dbReference type="Proteomes" id="UP001139450"/>
    </source>
</evidence>
<proteinExistence type="predicted"/>